<feature type="compositionally biased region" description="Basic and acidic residues" evidence="1">
    <location>
        <begin position="695"/>
        <end position="707"/>
    </location>
</feature>
<gene>
    <name evidence="2" type="ORF">GCM10020366_50590</name>
</gene>
<comment type="caution">
    <text evidence="2">The sequence shown here is derived from an EMBL/GenBank/DDBJ whole genome shotgun (WGS) entry which is preliminary data.</text>
</comment>
<sequence>MRALEITGSGAPCGARLNPHVDRAHALAARWTREQGLLLSDVDLSGPRRPADAGIPSSPHSPGADPFRIAPGEEAPGPVAHTPDATGPGVTASAVRDQVLLAAWTHPDVPGAELALIACFEVWVAAVRGHVRRCSGAVAERSVAGLHQVLTGAAESRDAADPAGRALRDLRSRVAPSWRRQVDAALIDLLRGQAAESAGAAVSRVPNPIDHLGAGRTSGPGPWAARLVAYGLRVRIPRQVAASAAFRAVHDAFCDVVLLRTRNAGAPEEPRDELSDSVVVLQRHFGQSRARALAMLDDLLSWRAERFDELTGTGLPVLLAECADAAQRDAVLRYVQGLRDWSAGLLACRPDTAPRDAGQPRPAPRHTSNRVRLPEFFMPFDTRRNPAVDAARRHCREWAEEHGLLRGTRSWTPAAFDSADYALLAALTEPDAAAAELDLAADWQVWSWYADDHLRSRASGAAFRDRLADLLRDGPEPREPWERALVDLWRRTTDELEPRRRREFAVRLAERFEYRVAKLRGPEPADPLALLASRRRSCGAEFSAALLRHRHAAQLPAELFTGTPMRALAETFAEVSALRHDLLRYRATSPGPPRTPNVVAAVAAFLGCRPQQAVSLTDDLCTARLRRFESVAHWELPALTGEFDLDAAGCARLERYVRGLQQWMAGELRWVAVTGRYAGTGDRPRRVRRAHGRPGRPDERFLRRAPG</sequence>
<dbReference type="EMBL" id="BAAAYK010000038">
    <property type="protein sequence ID" value="GAA3362482.1"/>
    <property type="molecule type" value="Genomic_DNA"/>
</dbReference>
<protein>
    <submittedName>
        <fullName evidence="2">Terpene synthase family protein</fullName>
    </submittedName>
</protein>
<dbReference type="InterPro" id="IPR008949">
    <property type="entry name" value="Isoprenoid_synthase_dom_sf"/>
</dbReference>
<keyword evidence="3" id="KW-1185">Reference proteome</keyword>
<evidence type="ECO:0000256" key="1">
    <source>
        <dbReference type="SAM" id="MobiDB-lite"/>
    </source>
</evidence>
<feature type="region of interest" description="Disordered" evidence="1">
    <location>
        <begin position="681"/>
        <end position="707"/>
    </location>
</feature>
<organism evidence="2 3">
    <name type="scientific">Saccharopolyspora gregorii</name>
    <dbReference type="NCBI Taxonomy" id="33914"/>
    <lineage>
        <taxon>Bacteria</taxon>
        <taxon>Bacillati</taxon>
        <taxon>Actinomycetota</taxon>
        <taxon>Actinomycetes</taxon>
        <taxon>Pseudonocardiales</taxon>
        <taxon>Pseudonocardiaceae</taxon>
        <taxon>Saccharopolyspora</taxon>
    </lineage>
</organism>
<dbReference type="Proteomes" id="UP001500483">
    <property type="component" value="Unassembled WGS sequence"/>
</dbReference>
<name>A0ABP6RX59_9PSEU</name>
<evidence type="ECO:0000313" key="2">
    <source>
        <dbReference type="EMBL" id="GAA3362482.1"/>
    </source>
</evidence>
<proteinExistence type="predicted"/>
<feature type="region of interest" description="Disordered" evidence="1">
    <location>
        <begin position="48"/>
        <end position="89"/>
    </location>
</feature>
<evidence type="ECO:0000313" key="3">
    <source>
        <dbReference type="Proteomes" id="UP001500483"/>
    </source>
</evidence>
<feature type="compositionally biased region" description="Basic residues" evidence="1">
    <location>
        <begin position="685"/>
        <end position="694"/>
    </location>
</feature>
<dbReference type="Pfam" id="PF19086">
    <property type="entry name" value="Terpene_syn_C_2"/>
    <property type="match status" value="2"/>
</dbReference>
<accession>A0ABP6RX59</accession>
<dbReference type="Gene3D" id="1.10.600.10">
    <property type="entry name" value="Farnesyl Diphosphate Synthase"/>
    <property type="match status" value="2"/>
</dbReference>
<dbReference type="SUPFAM" id="SSF48576">
    <property type="entry name" value="Terpenoid synthases"/>
    <property type="match status" value="2"/>
</dbReference>
<reference evidence="3" key="1">
    <citation type="journal article" date="2019" name="Int. J. Syst. Evol. Microbiol.">
        <title>The Global Catalogue of Microorganisms (GCM) 10K type strain sequencing project: providing services to taxonomists for standard genome sequencing and annotation.</title>
        <authorList>
            <consortium name="The Broad Institute Genomics Platform"/>
            <consortium name="The Broad Institute Genome Sequencing Center for Infectious Disease"/>
            <person name="Wu L."/>
            <person name="Ma J."/>
        </authorList>
    </citation>
    <scope>NUCLEOTIDE SEQUENCE [LARGE SCALE GENOMIC DNA]</scope>
    <source>
        <strain evidence="3">JCM 9687</strain>
    </source>
</reference>